<dbReference type="AlphaFoldDB" id="D7CVS2"/>
<dbReference type="SUPFAM" id="SSF52540">
    <property type="entry name" value="P-loop containing nucleoside triphosphate hydrolases"/>
    <property type="match status" value="1"/>
</dbReference>
<evidence type="ECO:0000313" key="2">
    <source>
        <dbReference type="EMBL" id="ADI15983.1"/>
    </source>
</evidence>
<dbReference type="HOGENOM" id="CLU_314187_0_0_0"/>
<name>D7CVS2_TRURR</name>
<proteinExistence type="predicted"/>
<gene>
    <name evidence="2" type="ordered locus">Trad_2885</name>
</gene>
<feature type="region of interest" description="Disordered" evidence="1">
    <location>
        <begin position="1052"/>
        <end position="1076"/>
    </location>
</feature>
<dbReference type="SUPFAM" id="SSF48452">
    <property type="entry name" value="TPR-like"/>
    <property type="match status" value="1"/>
</dbReference>
<dbReference type="InterPro" id="IPR027417">
    <property type="entry name" value="P-loop_NTPase"/>
</dbReference>
<dbReference type="Proteomes" id="UP000000379">
    <property type="component" value="Chromosome"/>
</dbReference>
<dbReference type="OrthoDB" id="51899at2"/>
<sequence>MGVPTTAGEGNPWRRIFEEVRRALGNRRDETGVLGSINWLRKGMAERGANPNVVRNIIYRDKGKLSDKRVLYSLLSELWESTGRPPLRVPELEVLLAAPSEGDQEVMQLLGREKRRAYQAFVSSVRQGGAPKLLIIGRPGSGKTLLTDYIQQALELPPRAPLKLVRQEFSSQDLAASLSRLALALGVPAEVFESRLVRIGAAGAFSVQADAQADVARVIIERVRSLETPLALLLHISQSLPSQDVLGNVPLRLSTPEVPRVSVTEWLWITLIEPLSRLNVALLVSMSELPLSLTGRTGAFEGPVKLSPPTANEARRFVKARVPHLSAEQQEALVARARRSFEDLRTLTLLAEAREPLPEGGASSKHVEGLSQLALHSGDARLRDFLGALAVLSLPEFPTFERDALSALRTAEPADLNALEAAFLDPVPGDAHLLRSFSRQLSRALRARLQAHDPERFRALSRRAAQFYEAAAHAAPRSEAATRYLHHLFAARAWDALVAWARAAAVPQSLIQRVWGVAQSELGSDPKTLEAVAFVVASHYLKLGSVDHPDVVRALDLLAASDDPDRRAWTALKRAESAVMQGAFERAETLVSTWSHITDPVLRAEALLVRASIARWRSHLGEAAQLTRQSAEVLEALGCTGERPKLLSVKVAIGSGLVAKDQGDLEGALAHFARAVTDDDLLRARLAFQRGDVQLALGRFAEAQGALDEAVRLSYRGEAPAAERARYLARRGTLGRRRGAYGSAEADFAAARAVLGPPEEASPRLSLEHLKVRDEAALNRLAQGDFEGAVFDFGECAAAFSAYGAHFGVDSSFRVLRSTLRLALAYGCRALKTPYRLPFLPPLAYFTGEALPQDRTHPDLQHARELLKRVRLALAAAGSRYRPLHLQEKLVSSLFDPPETALEAAAAAAAQARYPYQTALTHAHLAAALLRAGDPAGQLGGVLVKAWEALPKAAPPEEGDGGVRAWLLALSLLGRWRSGERPPLGETLAEALRDPLLAPYHEGLLRFVGELAEADPPRWRAQLEAVLGPLADPSGLRLSDALVLQWRARHRGADADEESGRGEAQLPATAAEPFAS</sequence>
<feature type="compositionally biased region" description="Basic and acidic residues" evidence="1">
    <location>
        <begin position="1052"/>
        <end position="1061"/>
    </location>
</feature>
<reference evidence="3" key="1">
    <citation type="submission" date="2010-05" db="EMBL/GenBank/DDBJ databases">
        <title>The complete genome of Truepera radiovictris DSM 17093.</title>
        <authorList>
            <consortium name="US DOE Joint Genome Institute (JGI-PGF)"/>
            <person name="Lucas S."/>
            <person name="Copeland A."/>
            <person name="Lapidus A."/>
            <person name="Glavina del Rio T."/>
            <person name="Dalin E."/>
            <person name="Tice H."/>
            <person name="Bruce D."/>
            <person name="Goodwin L."/>
            <person name="Pitluck S."/>
            <person name="Kyrpides N."/>
            <person name="Mavromatis K."/>
            <person name="Ovchinnikova G."/>
            <person name="Munk A.C."/>
            <person name="Detter J.C."/>
            <person name="Han C."/>
            <person name="Tapia R."/>
            <person name="Land M."/>
            <person name="Hauser L."/>
            <person name="Markowitz V."/>
            <person name="Cheng J.-F."/>
            <person name="Hugenholtz P."/>
            <person name="Woyke T."/>
            <person name="Wu D."/>
            <person name="Tindall B."/>
            <person name="Pomrenke H.G."/>
            <person name="Brambilla E."/>
            <person name="Klenk H.-P."/>
            <person name="Eisen J.A."/>
        </authorList>
    </citation>
    <scope>NUCLEOTIDE SEQUENCE [LARGE SCALE GENOMIC DNA]</scope>
    <source>
        <strain evidence="3">DSM 17093 / CIP 108686 / LMG 22925 / RQ-24</strain>
    </source>
</reference>
<protein>
    <submittedName>
        <fullName evidence="2">Tetratricopeptide TPR_4</fullName>
    </submittedName>
</protein>
<dbReference type="STRING" id="649638.Trad_2885"/>
<dbReference type="InterPro" id="IPR011990">
    <property type="entry name" value="TPR-like_helical_dom_sf"/>
</dbReference>
<dbReference type="RefSeq" id="WP_013179342.1">
    <property type="nucleotide sequence ID" value="NC_014221.1"/>
</dbReference>
<organism evidence="2 3">
    <name type="scientific">Truepera radiovictrix (strain DSM 17093 / CIP 108686 / LMG 22925 / RQ-24)</name>
    <dbReference type="NCBI Taxonomy" id="649638"/>
    <lineage>
        <taxon>Bacteria</taxon>
        <taxon>Thermotogati</taxon>
        <taxon>Deinococcota</taxon>
        <taxon>Deinococci</taxon>
        <taxon>Trueperales</taxon>
        <taxon>Trueperaceae</taxon>
        <taxon>Truepera</taxon>
    </lineage>
</organism>
<evidence type="ECO:0000256" key="1">
    <source>
        <dbReference type="SAM" id="MobiDB-lite"/>
    </source>
</evidence>
<keyword evidence="3" id="KW-1185">Reference proteome</keyword>
<dbReference type="Gene3D" id="1.25.40.10">
    <property type="entry name" value="Tetratricopeptide repeat domain"/>
    <property type="match status" value="1"/>
</dbReference>
<accession>D7CVS2</accession>
<dbReference type="eggNOG" id="COG2909">
    <property type="taxonomic scope" value="Bacteria"/>
</dbReference>
<dbReference type="KEGG" id="tra:Trad_2885"/>
<reference evidence="2 3" key="2">
    <citation type="journal article" date="2011" name="Stand. Genomic Sci.">
        <title>Complete genome sequence of Truepera radiovictrix type strain (RQ-24).</title>
        <authorList>
            <person name="Ivanova N."/>
            <person name="Rohde C."/>
            <person name="Munk C."/>
            <person name="Nolan M."/>
            <person name="Lucas S."/>
            <person name="Del Rio T.G."/>
            <person name="Tice H."/>
            <person name="Deshpande S."/>
            <person name="Cheng J.F."/>
            <person name="Tapia R."/>
            <person name="Han C."/>
            <person name="Goodwin L."/>
            <person name="Pitluck S."/>
            <person name="Liolios K."/>
            <person name="Mavromatis K."/>
            <person name="Mikhailova N."/>
            <person name="Pati A."/>
            <person name="Chen A."/>
            <person name="Palaniappan K."/>
            <person name="Land M."/>
            <person name="Hauser L."/>
            <person name="Chang Y.J."/>
            <person name="Jeffries C.D."/>
            <person name="Brambilla E."/>
            <person name="Rohde M."/>
            <person name="Goker M."/>
            <person name="Tindall B.J."/>
            <person name="Woyke T."/>
            <person name="Bristow J."/>
            <person name="Eisen J.A."/>
            <person name="Markowitz V."/>
            <person name="Hugenholtz P."/>
            <person name="Kyrpides N.C."/>
            <person name="Klenk H.P."/>
            <person name="Lapidus A."/>
        </authorList>
    </citation>
    <scope>NUCLEOTIDE SEQUENCE [LARGE SCALE GENOMIC DNA]</scope>
    <source>
        <strain evidence="3">DSM 17093 / CIP 108686 / LMG 22925 / RQ-24</strain>
    </source>
</reference>
<evidence type="ECO:0000313" key="3">
    <source>
        <dbReference type="Proteomes" id="UP000000379"/>
    </source>
</evidence>
<dbReference type="EMBL" id="CP002049">
    <property type="protein sequence ID" value="ADI15983.1"/>
    <property type="molecule type" value="Genomic_DNA"/>
</dbReference>